<dbReference type="PANTHER" id="PTHR11771">
    <property type="entry name" value="LIPOXYGENASE"/>
    <property type="match status" value="1"/>
</dbReference>
<dbReference type="InterPro" id="IPR000907">
    <property type="entry name" value="LipOase"/>
</dbReference>
<evidence type="ECO:0000256" key="11">
    <source>
        <dbReference type="PIRSR" id="PIRSR601885-2"/>
    </source>
</evidence>
<dbReference type="Gene3D" id="1.20.245.10">
    <property type="entry name" value="Lipoxygenase-1, Domain 5"/>
    <property type="match status" value="1"/>
</dbReference>
<dbReference type="FunFam" id="1.20.245.10:FF:000001">
    <property type="entry name" value="Arachidonate 5-lipoxygenase a"/>
    <property type="match status" value="1"/>
</dbReference>
<evidence type="ECO:0000256" key="14">
    <source>
        <dbReference type="RuleBase" id="RU003974"/>
    </source>
</evidence>
<dbReference type="PRINTS" id="PR00087">
    <property type="entry name" value="LIPOXYGENASE"/>
</dbReference>
<reference evidence="17 18" key="1">
    <citation type="submission" date="2024-01" db="EMBL/GenBank/DDBJ databases">
        <authorList>
            <person name="Alioto T."/>
            <person name="Alioto T."/>
            <person name="Gomez Garrido J."/>
        </authorList>
    </citation>
    <scope>NUCLEOTIDE SEQUENCE [LARGE SCALE GENOMIC DNA]</scope>
</reference>
<evidence type="ECO:0000259" key="15">
    <source>
        <dbReference type="PROSITE" id="PS50095"/>
    </source>
</evidence>
<keyword evidence="11" id="KW-0106">Calcium</keyword>
<comment type="similarity">
    <text evidence="3 14">Belongs to the lipoxygenase family.</text>
</comment>
<keyword evidence="8 10" id="KW-0408">Iron</keyword>
<dbReference type="Pfam" id="PF01477">
    <property type="entry name" value="PLAT"/>
    <property type="match status" value="1"/>
</dbReference>
<evidence type="ECO:0000259" key="16">
    <source>
        <dbReference type="PROSITE" id="PS51393"/>
    </source>
</evidence>
<dbReference type="InterPro" id="IPR001885">
    <property type="entry name" value="LipOase_mml"/>
</dbReference>
<dbReference type="GO" id="GO:0016702">
    <property type="term" value="F:oxidoreductase activity, acting on single donors with incorporation of molecular oxygen, incorporation of two atoms of oxygen"/>
    <property type="evidence" value="ECO:0007669"/>
    <property type="project" value="InterPro"/>
</dbReference>
<dbReference type="InterPro" id="IPR036392">
    <property type="entry name" value="PLAT/LH2_dom_sf"/>
</dbReference>
<dbReference type="InterPro" id="IPR013819">
    <property type="entry name" value="LipOase_C"/>
</dbReference>
<dbReference type="PROSITE" id="PS00081">
    <property type="entry name" value="LIPOXYGENASE_2"/>
    <property type="match status" value="1"/>
</dbReference>
<evidence type="ECO:0000256" key="12">
    <source>
        <dbReference type="PIRSR" id="PIRSR601885-3"/>
    </source>
</evidence>
<dbReference type="PROSITE" id="PS51393">
    <property type="entry name" value="LIPOXYGENASE_3"/>
    <property type="match status" value="1"/>
</dbReference>
<evidence type="ECO:0000313" key="18">
    <source>
        <dbReference type="Proteomes" id="UP001314229"/>
    </source>
</evidence>
<evidence type="ECO:0000256" key="1">
    <source>
        <dbReference type="ARBA" id="ARBA00004496"/>
    </source>
</evidence>
<evidence type="ECO:0000256" key="7">
    <source>
        <dbReference type="ARBA" id="ARBA00023002"/>
    </source>
</evidence>
<evidence type="ECO:0000256" key="4">
    <source>
        <dbReference type="ARBA" id="ARBA00022490"/>
    </source>
</evidence>
<keyword evidence="18" id="KW-1185">Reference proteome</keyword>
<evidence type="ECO:0000256" key="13">
    <source>
        <dbReference type="PROSITE-ProRule" id="PRU00152"/>
    </source>
</evidence>
<dbReference type="GO" id="GO:0005506">
    <property type="term" value="F:iron ion binding"/>
    <property type="evidence" value="ECO:0007669"/>
    <property type="project" value="InterPro"/>
</dbReference>
<feature type="domain" description="PLAT" evidence="15">
    <location>
        <begin position="1"/>
        <end position="51"/>
    </location>
</feature>
<dbReference type="GO" id="GO:0034440">
    <property type="term" value="P:lipid oxidation"/>
    <property type="evidence" value="ECO:0007669"/>
    <property type="project" value="InterPro"/>
</dbReference>
<dbReference type="Pfam" id="PF00305">
    <property type="entry name" value="Lipoxygenase"/>
    <property type="match status" value="1"/>
</dbReference>
<evidence type="ECO:0000256" key="5">
    <source>
        <dbReference type="ARBA" id="ARBA00022723"/>
    </source>
</evidence>
<dbReference type="Proteomes" id="UP001314229">
    <property type="component" value="Unassembled WGS sequence"/>
</dbReference>
<dbReference type="SUPFAM" id="SSF48484">
    <property type="entry name" value="Lipoxigenase"/>
    <property type="match status" value="1"/>
</dbReference>
<keyword evidence="6 14" id="KW-0223">Dioxygenase</keyword>
<name>A0AAV1NR28_SCOSC</name>
<dbReference type="Gene3D" id="2.60.60.20">
    <property type="entry name" value="PLAT/LH2 domain"/>
    <property type="match status" value="1"/>
</dbReference>
<keyword evidence="9" id="KW-0443">Lipid metabolism</keyword>
<feature type="binding site" evidence="10">
    <location>
        <position position="478"/>
    </location>
    <ligand>
        <name>Fe cation</name>
        <dbReference type="ChEBI" id="CHEBI:24875"/>
        <note>catalytic</note>
    </ligand>
</feature>
<feature type="site" description="Essential for stabilizing binding to COTL1" evidence="12">
    <location>
        <position position="36"/>
    </location>
</feature>
<feature type="binding site" evidence="10">
    <location>
        <position position="304"/>
    </location>
    <ligand>
        <name>Fe cation</name>
        <dbReference type="ChEBI" id="CHEBI:24875"/>
        <note>catalytic</note>
    </ligand>
</feature>
<dbReference type="InterPro" id="IPR036226">
    <property type="entry name" value="LipOase_C_sf"/>
</dbReference>
<gene>
    <name evidence="17" type="ORF">FSCOSCO3_A019095</name>
</gene>
<sequence length="599" mass="68714">MAEYKLEVTTEDEWYCSKIVVTTPEGDVILFPCYRWVSRGEKVELRGGRAMKAFEEDHPVLADHRKNELTLKKSLYQWGITDERLPHHSNFKATSELLAEVRFSMARSMEKLYTKRIAGAELMFKELVGSTEQWESFENMNQIFWFKKTTMSEYVKQHWKEDDFYGYQFLNAVNPNTIKRCSELPPNFPVTENMVKPFLEEGSSLKKEMMKGNIFLCDFKRMEGLPTKLSDGEPLHMTTGFCLFYSNPEKKLMPIAIQQYQQPSEQNPIFLPSDQETDWLLAKMFIKNADLLIHQPVYHLLNTHLLAEVFTVATLHSFPQIHPLYKLLIPHVRYTVQINTLACKTICAPDGILSKSTLGYEGLTELMRRSFSELSYSSLCLPENITARGLESIPNFYYRDDGLKLWKIINSFVKAIMGYYYPSDTEVQKDSELQEWISEIFTHGFLGNKDSGCPGSFKTVKEVIRFITMVIFTVTAQHAAVNSGQFDYHSWAPNGSLLLKKPPPTTKGQSSMKTILETLPNVGDLVSFAAVIWILSEKYTDVVPLGTYPEEQFDDHATKQMIKAFQAELSNLSEAITTRNSQLKVPYTYLNPTEVGNSV</sequence>
<dbReference type="PROSITE" id="PS50095">
    <property type="entry name" value="PLAT"/>
    <property type="match status" value="1"/>
</dbReference>
<protein>
    <submittedName>
        <fullName evidence="17">Hydroperoxide isomerase ALOXE3-like</fullName>
    </submittedName>
</protein>
<keyword evidence="5 10" id="KW-0479">Metal-binding</keyword>
<dbReference type="AlphaFoldDB" id="A0AAV1NR28"/>
<keyword evidence="4" id="KW-0963">Cytoplasm</keyword>
<comment type="caution">
    <text evidence="13">Lacks conserved residue(s) required for the propagation of feature annotation.</text>
</comment>
<evidence type="ECO:0000256" key="10">
    <source>
        <dbReference type="PIRSR" id="PIRSR601885-1"/>
    </source>
</evidence>
<evidence type="ECO:0000256" key="9">
    <source>
        <dbReference type="ARBA" id="ARBA00023098"/>
    </source>
</evidence>
<dbReference type="GO" id="GO:0005737">
    <property type="term" value="C:cytoplasm"/>
    <property type="evidence" value="ECO:0007669"/>
    <property type="project" value="UniProtKB-SubCell"/>
</dbReference>
<evidence type="ECO:0000256" key="8">
    <source>
        <dbReference type="ARBA" id="ARBA00023004"/>
    </source>
</evidence>
<dbReference type="InterPro" id="IPR020834">
    <property type="entry name" value="LipOase_CS"/>
</dbReference>
<dbReference type="InterPro" id="IPR020833">
    <property type="entry name" value="LipOase_Fe_BS"/>
</dbReference>
<dbReference type="PRINTS" id="PR00467">
    <property type="entry name" value="MAMLPOXGNASE"/>
</dbReference>
<evidence type="ECO:0000313" key="17">
    <source>
        <dbReference type="EMBL" id="CAK6961911.1"/>
    </source>
</evidence>
<dbReference type="InterPro" id="IPR001024">
    <property type="entry name" value="PLAT/LH2_dom"/>
</dbReference>
<dbReference type="GO" id="GO:0016853">
    <property type="term" value="F:isomerase activity"/>
    <property type="evidence" value="ECO:0007669"/>
    <property type="project" value="UniProtKB-KW"/>
</dbReference>
<dbReference type="SUPFAM" id="SSF49723">
    <property type="entry name" value="Lipase/lipooxygenase domain (PLAT/LH2 domain)"/>
    <property type="match status" value="1"/>
</dbReference>
<organism evidence="17 18">
    <name type="scientific">Scomber scombrus</name>
    <name type="common">Atlantic mackerel</name>
    <name type="synonym">Scomber vernalis</name>
    <dbReference type="NCBI Taxonomy" id="13677"/>
    <lineage>
        <taxon>Eukaryota</taxon>
        <taxon>Metazoa</taxon>
        <taxon>Chordata</taxon>
        <taxon>Craniata</taxon>
        <taxon>Vertebrata</taxon>
        <taxon>Euteleostomi</taxon>
        <taxon>Actinopterygii</taxon>
        <taxon>Neopterygii</taxon>
        <taxon>Teleostei</taxon>
        <taxon>Neoteleostei</taxon>
        <taxon>Acanthomorphata</taxon>
        <taxon>Pelagiaria</taxon>
        <taxon>Scombriformes</taxon>
        <taxon>Scombridae</taxon>
        <taxon>Scomber</taxon>
    </lineage>
</organism>
<comment type="pathway">
    <text evidence="2">Lipid metabolism.</text>
</comment>
<keyword evidence="17" id="KW-0413">Isomerase</keyword>
<feature type="domain" description="Lipoxygenase" evidence="16">
    <location>
        <begin position="51"/>
        <end position="599"/>
    </location>
</feature>
<dbReference type="EMBL" id="CAWUFR010000053">
    <property type="protein sequence ID" value="CAK6961911.1"/>
    <property type="molecule type" value="Genomic_DNA"/>
</dbReference>
<accession>A0AAV1NR28</accession>
<dbReference type="PROSITE" id="PS00711">
    <property type="entry name" value="LIPOXYGENASE_1"/>
    <property type="match status" value="1"/>
</dbReference>
<evidence type="ECO:0000256" key="6">
    <source>
        <dbReference type="ARBA" id="ARBA00022964"/>
    </source>
</evidence>
<feature type="binding site" evidence="11">
    <location>
        <position position="12"/>
    </location>
    <ligand>
        <name>Ca(2+)</name>
        <dbReference type="ChEBI" id="CHEBI:29108"/>
        <label>1</label>
    </ligand>
</feature>
<evidence type="ECO:0000256" key="2">
    <source>
        <dbReference type="ARBA" id="ARBA00005189"/>
    </source>
</evidence>
<keyword evidence="7 14" id="KW-0560">Oxidoreductase</keyword>
<comment type="subcellular location">
    <subcellularLocation>
        <location evidence="1">Cytoplasm</location>
    </subcellularLocation>
</comment>
<dbReference type="Gene3D" id="3.10.450.60">
    <property type="match status" value="1"/>
</dbReference>
<proteinExistence type="inferred from homology"/>
<evidence type="ECO:0000256" key="3">
    <source>
        <dbReference type="ARBA" id="ARBA00009419"/>
    </source>
</evidence>
<feature type="binding site" evidence="10">
    <location>
        <position position="299"/>
    </location>
    <ligand>
        <name>Fe cation</name>
        <dbReference type="ChEBI" id="CHEBI:24875"/>
        <note>catalytic</note>
    </ligand>
</feature>
<comment type="cofactor">
    <cofactor evidence="10">
        <name>Fe cation</name>
        <dbReference type="ChEBI" id="CHEBI:24875"/>
    </cofactor>
    <text evidence="10">Binds 1 Fe cation per subunit.</text>
</comment>
<comment type="caution">
    <text evidence="17">The sequence shown here is derived from an EMBL/GenBank/DDBJ whole genome shotgun (WGS) entry which is preliminary data.</text>
</comment>